<accession>A0ABR2MS29</accession>
<protein>
    <submittedName>
        <fullName evidence="1">Uncharacterized protein</fullName>
    </submittedName>
</protein>
<evidence type="ECO:0000313" key="1">
    <source>
        <dbReference type="EMBL" id="KAK8966960.1"/>
    </source>
</evidence>
<evidence type="ECO:0000313" key="2">
    <source>
        <dbReference type="Proteomes" id="UP001412067"/>
    </source>
</evidence>
<sequence length="178" mass="19064">MFFLYKVLAPDVLGWTFRLLSGSYGCWGDSATGGGGAARPLLEASPARKSLPAPIAFAPASPNRQLTSLSVNHIEKFLNKIHHGALCERTSLNNSCVRPWEAPNSSDRSSRRKAHIATTSRHQCFLTSAPPKATLHPSFSRGLILLLEPSEGSGDPLLQGDTHFAPAVASALSLFRGC</sequence>
<dbReference type="EMBL" id="JBBWWR010000005">
    <property type="protein sequence ID" value="KAK8966960.1"/>
    <property type="molecule type" value="Genomic_DNA"/>
</dbReference>
<gene>
    <name evidence="1" type="ORF">KSP40_PGU013209</name>
</gene>
<comment type="caution">
    <text evidence="1">The sequence shown here is derived from an EMBL/GenBank/DDBJ whole genome shotgun (WGS) entry which is preliminary data.</text>
</comment>
<keyword evidence="2" id="KW-1185">Reference proteome</keyword>
<dbReference type="Proteomes" id="UP001412067">
    <property type="component" value="Unassembled WGS sequence"/>
</dbReference>
<reference evidence="1 2" key="1">
    <citation type="journal article" date="2022" name="Nat. Plants">
        <title>Genomes of leafy and leafless Platanthera orchids illuminate the evolution of mycoheterotrophy.</title>
        <authorList>
            <person name="Li M.H."/>
            <person name="Liu K.W."/>
            <person name="Li Z."/>
            <person name="Lu H.C."/>
            <person name="Ye Q.L."/>
            <person name="Zhang D."/>
            <person name="Wang J.Y."/>
            <person name="Li Y.F."/>
            <person name="Zhong Z.M."/>
            <person name="Liu X."/>
            <person name="Yu X."/>
            <person name="Liu D.K."/>
            <person name="Tu X.D."/>
            <person name="Liu B."/>
            <person name="Hao Y."/>
            <person name="Liao X.Y."/>
            <person name="Jiang Y.T."/>
            <person name="Sun W.H."/>
            <person name="Chen J."/>
            <person name="Chen Y.Q."/>
            <person name="Ai Y."/>
            <person name="Zhai J.W."/>
            <person name="Wu S.S."/>
            <person name="Zhou Z."/>
            <person name="Hsiao Y.Y."/>
            <person name="Wu W.L."/>
            <person name="Chen Y.Y."/>
            <person name="Lin Y.F."/>
            <person name="Hsu J.L."/>
            <person name="Li C.Y."/>
            <person name="Wang Z.W."/>
            <person name="Zhao X."/>
            <person name="Zhong W.Y."/>
            <person name="Ma X.K."/>
            <person name="Ma L."/>
            <person name="Huang J."/>
            <person name="Chen G.Z."/>
            <person name="Huang M.Z."/>
            <person name="Huang L."/>
            <person name="Peng D.H."/>
            <person name="Luo Y.B."/>
            <person name="Zou S.Q."/>
            <person name="Chen S.P."/>
            <person name="Lan S."/>
            <person name="Tsai W.C."/>
            <person name="Van de Peer Y."/>
            <person name="Liu Z.J."/>
        </authorList>
    </citation>
    <scope>NUCLEOTIDE SEQUENCE [LARGE SCALE GENOMIC DNA]</scope>
    <source>
        <strain evidence="1">Lor288</strain>
    </source>
</reference>
<name>A0ABR2MS29_9ASPA</name>
<organism evidence="1 2">
    <name type="scientific">Platanthera guangdongensis</name>
    <dbReference type="NCBI Taxonomy" id="2320717"/>
    <lineage>
        <taxon>Eukaryota</taxon>
        <taxon>Viridiplantae</taxon>
        <taxon>Streptophyta</taxon>
        <taxon>Embryophyta</taxon>
        <taxon>Tracheophyta</taxon>
        <taxon>Spermatophyta</taxon>
        <taxon>Magnoliopsida</taxon>
        <taxon>Liliopsida</taxon>
        <taxon>Asparagales</taxon>
        <taxon>Orchidaceae</taxon>
        <taxon>Orchidoideae</taxon>
        <taxon>Orchideae</taxon>
        <taxon>Orchidinae</taxon>
        <taxon>Platanthera</taxon>
    </lineage>
</organism>
<proteinExistence type="predicted"/>